<dbReference type="AlphaFoldDB" id="A0A2P4PAA4"/>
<proteinExistence type="predicted"/>
<reference evidence="1 2" key="1">
    <citation type="journal article" date="2013" name="Proc. Natl. Acad. Sci. U.S.A.">
        <title>Genome of an arbuscular mycorrhizal fungus provides insight into the oldest plant symbiosis.</title>
        <authorList>
            <person name="Tisserant E."/>
            <person name="Malbreil M."/>
            <person name="Kuo A."/>
            <person name="Kohler A."/>
            <person name="Symeonidi A."/>
            <person name="Balestrini R."/>
            <person name="Charron P."/>
            <person name="Duensing N."/>
            <person name="Frei Dit Frey N."/>
            <person name="Gianinazzi-Pearson V."/>
            <person name="Gilbert L.B."/>
            <person name="Handa Y."/>
            <person name="Herr J.R."/>
            <person name="Hijri M."/>
            <person name="Koul R."/>
            <person name="Kawaguchi M."/>
            <person name="Krajinski F."/>
            <person name="Lammers P.J."/>
            <person name="Masclaux F.G."/>
            <person name="Murat C."/>
            <person name="Morin E."/>
            <person name="Ndikumana S."/>
            <person name="Pagni M."/>
            <person name="Petitpierre D."/>
            <person name="Requena N."/>
            <person name="Rosikiewicz P."/>
            <person name="Riley R."/>
            <person name="Saito K."/>
            <person name="San Clemente H."/>
            <person name="Shapiro H."/>
            <person name="van Tuinen D."/>
            <person name="Becard G."/>
            <person name="Bonfante P."/>
            <person name="Paszkowski U."/>
            <person name="Shachar-Hill Y.Y."/>
            <person name="Tuskan G.A."/>
            <person name="Young P.W."/>
            <person name="Sanders I.R."/>
            <person name="Henrissat B."/>
            <person name="Rensing S.A."/>
            <person name="Grigoriev I.V."/>
            <person name="Corradi N."/>
            <person name="Roux C."/>
            <person name="Martin F."/>
        </authorList>
    </citation>
    <scope>NUCLEOTIDE SEQUENCE [LARGE SCALE GENOMIC DNA]</scope>
    <source>
        <strain evidence="1 2">DAOM 197198</strain>
    </source>
</reference>
<keyword evidence="2" id="KW-1185">Reference proteome</keyword>
<dbReference type="Proteomes" id="UP000018888">
    <property type="component" value="Unassembled WGS sequence"/>
</dbReference>
<reference evidence="1 2" key="2">
    <citation type="journal article" date="2018" name="New Phytol.">
        <title>High intraspecific genome diversity in the model arbuscular mycorrhizal symbiont Rhizophagus irregularis.</title>
        <authorList>
            <person name="Chen E.C.H."/>
            <person name="Morin E."/>
            <person name="Beaudet D."/>
            <person name="Noel J."/>
            <person name="Yildirir G."/>
            <person name="Ndikumana S."/>
            <person name="Charron P."/>
            <person name="St-Onge C."/>
            <person name="Giorgi J."/>
            <person name="Kruger M."/>
            <person name="Marton T."/>
            <person name="Ropars J."/>
            <person name="Grigoriev I.V."/>
            <person name="Hainaut M."/>
            <person name="Henrissat B."/>
            <person name="Roux C."/>
            <person name="Martin F."/>
            <person name="Corradi N."/>
        </authorList>
    </citation>
    <scope>NUCLEOTIDE SEQUENCE [LARGE SCALE GENOMIC DNA]</scope>
    <source>
        <strain evidence="1 2">DAOM 197198</strain>
    </source>
</reference>
<evidence type="ECO:0000313" key="1">
    <source>
        <dbReference type="EMBL" id="POG62314.1"/>
    </source>
</evidence>
<protein>
    <submittedName>
        <fullName evidence="1">Uncharacterized protein</fullName>
    </submittedName>
</protein>
<sequence length="209" mass="24824">MWNIEFYFSGDWKFMALIKGLKAANSKYFCLFCECPKDSCGNLNLQWNISENKKITKGLIEKEMQRIGLIYFQFFESKSKGKFWDWTTLTGSERLIMLQYFDVTKFIASDRGKKISFLWKEFLNLYQFLQFLRKLCDKGLNMRQFSTLSIEKKNHLHVKLFFGGTTMGEENSNSNHSVLHDMLSFENRLLYYIINDTLQCIKQRIIHSS</sequence>
<name>A0A2P4PAA4_RHIID</name>
<organism evidence="1 2">
    <name type="scientific">Rhizophagus irregularis (strain DAOM 181602 / DAOM 197198 / MUCL 43194)</name>
    <name type="common">Arbuscular mycorrhizal fungus</name>
    <name type="synonym">Glomus intraradices</name>
    <dbReference type="NCBI Taxonomy" id="747089"/>
    <lineage>
        <taxon>Eukaryota</taxon>
        <taxon>Fungi</taxon>
        <taxon>Fungi incertae sedis</taxon>
        <taxon>Mucoromycota</taxon>
        <taxon>Glomeromycotina</taxon>
        <taxon>Glomeromycetes</taxon>
        <taxon>Glomerales</taxon>
        <taxon>Glomeraceae</taxon>
        <taxon>Rhizophagus</taxon>
    </lineage>
</organism>
<dbReference type="VEuPathDB" id="FungiDB:RhiirFUN_011390"/>
<comment type="caution">
    <text evidence="1">The sequence shown here is derived from an EMBL/GenBank/DDBJ whole genome shotgun (WGS) entry which is preliminary data.</text>
</comment>
<evidence type="ECO:0000313" key="2">
    <source>
        <dbReference type="Proteomes" id="UP000018888"/>
    </source>
</evidence>
<accession>A0A2P4PAA4</accession>
<dbReference type="EMBL" id="AUPC02000305">
    <property type="protein sequence ID" value="POG62314.1"/>
    <property type="molecule type" value="Genomic_DNA"/>
</dbReference>
<gene>
    <name evidence="1" type="ORF">GLOIN_2v1811412</name>
</gene>